<dbReference type="PANTHER" id="PTHR43096:SF52">
    <property type="entry name" value="DNAJ HOMOLOG 1, MITOCHONDRIAL-RELATED"/>
    <property type="match status" value="1"/>
</dbReference>
<evidence type="ECO:0000313" key="4">
    <source>
        <dbReference type="WBParaSite" id="TREG1_84370.1"/>
    </source>
</evidence>
<evidence type="ECO:0000313" key="3">
    <source>
        <dbReference type="Proteomes" id="UP000050795"/>
    </source>
</evidence>
<accession>A0AA85KKG8</accession>
<dbReference type="WBParaSite" id="TREG1_84370.1">
    <property type="protein sequence ID" value="TREG1_84370.1"/>
    <property type="gene ID" value="TREG1_84370"/>
</dbReference>
<dbReference type="Pfam" id="PF00226">
    <property type="entry name" value="DnaJ"/>
    <property type="match status" value="1"/>
</dbReference>
<feature type="domain" description="J" evidence="2">
    <location>
        <begin position="23"/>
        <end position="101"/>
    </location>
</feature>
<dbReference type="GO" id="GO:0051082">
    <property type="term" value="F:unfolded protein binding"/>
    <property type="evidence" value="ECO:0007669"/>
    <property type="project" value="TreeGrafter"/>
</dbReference>
<name>A0AA85KKG8_TRIRE</name>
<dbReference type="PRINTS" id="PR00625">
    <property type="entry name" value="JDOMAIN"/>
</dbReference>
<evidence type="ECO:0000256" key="1">
    <source>
        <dbReference type="ARBA" id="ARBA00023186"/>
    </source>
</evidence>
<dbReference type="PANTHER" id="PTHR43096">
    <property type="entry name" value="DNAJ HOMOLOG 1, MITOCHONDRIAL-RELATED"/>
    <property type="match status" value="1"/>
</dbReference>
<dbReference type="InterPro" id="IPR018253">
    <property type="entry name" value="DnaJ_domain_CS"/>
</dbReference>
<reference evidence="4" key="2">
    <citation type="submission" date="2023-11" db="UniProtKB">
        <authorList>
            <consortium name="WormBaseParasite"/>
        </authorList>
    </citation>
    <scope>IDENTIFICATION</scope>
</reference>
<dbReference type="CDD" id="cd06257">
    <property type="entry name" value="DnaJ"/>
    <property type="match status" value="1"/>
</dbReference>
<dbReference type="SUPFAM" id="SSF46565">
    <property type="entry name" value="Chaperone J-domain"/>
    <property type="match status" value="1"/>
</dbReference>
<dbReference type="PROSITE" id="PS50076">
    <property type="entry name" value="DNAJ_2"/>
    <property type="match status" value="1"/>
</dbReference>
<dbReference type="Gene3D" id="1.10.287.110">
    <property type="entry name" value="DnaJ domain"/>
    <property type="match status" value="1"/>
</dbReference>
<reference evidence="3" key="1">
    <citation type="submission" date="2022-06" db="EMBL/GenBank/DDBJ databases">
        <authorList>
            <person name="Berger JAMES D."/>
            <person name="Berger JAMES D."/>
        </authorList>
    </citation>
    <scope>NUCLEOTIDE SEQUENCE [LARGE SCALE GENOMIC DNA]</scope>
</reference>
<proteinExistence type="predicted"/>
<sequence length="200" mass="23022">MLTPQKLLILFLKYCHSSSQSPETSSIVTLNTRRRGDLGYLVICWFSSFHSKDAVFIQIFYLKYHPDKNKDKNAQEEFVKIAEAYDVLSDEEKRKQYDSVGHGFYTQQSGGGGAPDFDFNSFFHNFDMFRQHRRTDGFGGGSFFNFHDLFEDDDDNIFSSFGSMFQASDDSGGHKRRGQQTCHTETIRRGNTVITRTHCS</sequence>
<keyword evidence="1" id="KW-0143">Chaperone</keyword>
<evidence type="ECO:0000259" key="2">
    <source>
        <dbReference type="PROSITE" id="PS50076"/>
    </source>
</evidence>
<dbReference type="PROSITE" id="PS00636">
    <property type="entry name" value="DNAJ_1"/>
    <property type="match status" value="1"/>
</dbReference>
<dbReference type="InterPro" id="IPR036869">
    <property type="entry name" value="J_dom_sf"/>
</dbReference>
<organism evidence="3 4">
    <name type="scientific">Trichobilharzia regenti</name>
    <name type="common">Nasal bird schistosome</name>
    <dbReference type="NCBI Taxonomy" id="157069"/>
    <lineage>
        <taxon>Eukaryota</taxon>
        <taxon>Metazoa</taxon>
        <taxon>Spiralia</taxon>
        <taxon>Lophotrochozoa</taxon>
        <taxon>Platyhelminthes</taxon>
        <taxon>Trematoda</taxon>
        <taxon>Digenea</taxon>
        <taxon>Strigeidida</taxon>
        <taxon>Schistosomatoidea</taxon>
        <taxon>Schistosomatidae</taxon>
        <taxon>Trichobilharzia</taxon>
    </lineage>
</organism>
<dbReference type="GO" id="GO:0042026">
    <property type="term" value="P:protein refolding"/>
    <property type="evidence" value="ECO:0007669"/>
    <property type="project" value="TreeGrafter"/>
</dbReference>
<keyword evidence="3" id="KW-1185">Reference proteome</keyword>
<dbReference type="InterPro" id="IPR001623">
    <property type="entry name" value="DnaJ_domain"/>
</dbReference>
<dbReference type="Proteomes" id="UP000050795">
    <property type="component" value="Unassembled WGS sequence"/>
</dbReference>
<dbReference type="AlphaFoldDB" id="A0AA85KKG8"/>
<protein>
    <recommendedName>
        <fullName evidence="2">J domain-containing protein</fullName>
    </recommendedName>
</protein>
<dbReference type="GO" id="GO:0005737">
    <property type="term" value="C:cytoplasm"/>
    <property type="evidence" value="ECO:0007669"/>
    <property type="project" value="TreeGrafter"/>
</dbReference>